<name>A0A8T0ILC1_CERPU</name>
<accession>A0A8T0ILC1</accession>
<dbReference type="AlphaFoldDB" id="A0A8T0ILC1"/>
<evidence type="ECO:0000313" key="2">
    <source>
        <dbReference type="Proteomes" id="UP000822688"/>
    </source>
</evidence>
<evidence type="ECO:0000313" key="1">
    <source>
        <dbReference type="EMBL" id="KAG0584584.1"/>
    </source>
</evidence>
<keyword evidence="2" id="KW-1185">Reference proteome</keyword>
<protein>
    <submittedName>
        <fullName evidence="1">Uncharacterized protein</fullName>
    </submittedName>
</protein>
<gene>
    <name evidence="1" type="ORF">KC19_3G219900</name>
</gene>
<proteinExistence type="predicted"/>
<sequence>MLEFGAGSAYLTQQSDNGWKQYVPDRKIITAFSIAGGSGLSSSPEISDLPLSNVEANWRVSQIVSEQNHLPQPSVSQTTAANATESLLSVSSTSKLPQVLLPSPSLYYPHCLATRSTHVRSPTQAMEARGSVNLCY</sequence>
<dbReference type="Proteomes" id="UP000822688">
    <property type="component" value="Chromosome 3"/>
</dbReference>
<comment type="caution">
    <text evidence="1">The sequence shown here is derived from an EMBL/GenBank/DDBJ whole genome shotgun (WGS) entry which is preliminary data.</text>
</comment>
<dbReference type="EMBL" id="CM026423">
    <property type="protein sequence ID" value="KAG0584584.1"/>
    <property type="molecule type" value="Genomic_DNA"/>
</dbReference>
<reference evidence="1" key="1">
    <citation type="submission" date="2020-06" db="EMBL/GenBank/DDBJ databases">
        <title>WGS assembly of Ceratodon purpureus strain R40.</title>
        <authorList>
            <person name="Carey S.B."/>
            <person name="Jenkins J."/>
            <person name="Shu S."/>
            <person name="Lovell J.T."/>
            <person name="Sreedasyam A."/>
            <person name="Maumus F."/>
            <person name="Tiley G.P."/>
            <person name="Fernandez-Pozo N."/>
            <person name="Barry K."/>
            <person name="Chen C."/>
            <person name="Wang M."/>
            <person name="Lipzen A."/>
            <person name="Daum C."/>
            <person name="Saski C.A."/>
            <person name="Payton A.C."/>
            <person name="Mcbreen J.C."/>
            <person name="Conrad R.E."/>
            <person name="Kollar L.M."/>
            <person name="Olsson S."/>
            <person name="Huttunen S."/>
            <person name="Landis J.B."/>
            <person name="Wickett N.J."/>
            <person name="Johnson M.G."/>
            <person name="Rensing S.A."/>
            <person name="Grimwood J."/>
            <person name="Schmutz J."/>
            <person name="Mcdaniel S.F."/>
        </authorList>
    </citation>
    <scope>NUCLEOTIDE SEQUENCE</scope>
    <source>
        <strain evidence="1">R40</strain>
    </source>
</reference>
<organism evidence="1 2">
    <name type="scientific">Ceratodon purpureus</name>
    <name type="common">Fire moss</name>
    <name type="synonym">Dicranum purpureum</name>
    <dbReference type="NCBI Taxonomy" id="3225"/>
    <lineage>
        <taxon>Eukaryota</taxon>
        <taxon>Viridiplantae</taxon>
        <taxon>Streptophyta</taxon>
        <taxon>Embryophyta</taxon>
        <taxon>Bryophyta</taxon>
        <taxon>Bryophytina</taxon>
        <taxon>Bryopsida</taxon>
        <taxon>Dicranidae</taxon>
        <taxon>Pseudoditrichales</taxon>
        <taxon>Ditrichaceae</taxon>
        <taxon>Ceratodon</taxon>
    </lineage>
</organism>